<protein>
    <recommendedName>
        <fullName evidence="5">Cytidylate kinase</fullName>
        <shortName evidence="5">CK</shortName>
        <ecNumber evidence="5">2.7.4.25</ecNumber>
    </recommendedName>
    <alternativeName>
        <fullName evidence="5">Cytidine monophosphate kinase</fullName>
        <shortName evidence="5">CMP kinase</shortName>
    </alternativeName>
</protein>
<dbReference type="Proteomes" id="UP000726170">
    <property type="component" value="Unassembled WGS sequence"/>
</dbReference>
<evidence type="ECO:0000313" key="7">
    <source>
        <dbReference type="EMBL" id="MBU5482824.1"/>
    </source>
</evidence>
<comment type="catalytic activity">
    <reaction evidence="5">
        <text>dCMP + ATP = dCDP + ADP</text>
        <dbReference type="Rhea" id="RHEA:25094"/>
        <dbReference type="ChEBI" id="CHEBI:30616"/>
        <dbReference type="ChEBI" id="CHEBI:57566"/>
        <dbReference type="ChEBI" id="CHEBI:58593"/>
        <dbReference type="ChEBI" id="CHEBI:456216"/>
        <dbReference type="EC" id="2.7.4.25"/>
    </reaction>
</comment>
<keyword evidence="2 5" id="KW-0547">Nucleotide-binding</keyword>
<dbReference type="GO" id="GO:0016301">
    <property type="term" value="F:kinase activity"/>
    <property type="evidence" value="ECO:0007669"/>
    <property type="project" value="UniProtKB-KW"/>
</dbReference>
<accession>A0ABS6ECB4</accession>
<evidence type="ECO:0000256" key="3">
    <source>
        <dbReference type="ARBA" id="ARBA00022777"/>
    </source>
</evidence>
<sequence>MSIAIAVDGPAGAGKSTIAKILSKKFNLNYIDTGSMYRGVTLLAQRNGISADDVEGLCSLIKSSQFYFFKDRLIINEEDVSEEIRNPNISNKVSFYAAVPEVRELLVEIQKNISKKYDVIMDGRDIGTVVLPQANVKFYVTASPEVRAQRRYKELIGKKLDVEYDNILQEIIKRDYIDSNRKANPLKKAEDAIEIDTSSCTIEEVVEKMAYYIENSIDVVGD</sequence>
<dbReference type="InterPro" id="IPR011994">
    <property type="entry name" value="Cytidylate_kinase_dom"/>
</dbReference>
<dbReference type="PANTHER" id="PTHR21299:SF2">
    <property type="entry name" value="CYTIDYLATE KINASE"/>
    <property type="match status" value="1"/>
</dbReference>
<evidence type="ECO:0000256" key="2">
    <source>
        <dbReference type="ARBA" id="ARBA00022741"/>
    </source>
</evidence>
<dbReference type="NCBIfam" id="TIGR00017">
    <property type="entry name" value="cmk"/>
    <property type="match status" value="1"/>
</dbReference>
<comment type="caution">
    <text evidence="7">The sequence shown here is derived from an EMBL/GenBank/DDBJ whole genome shotgun (WGS) entry which is preliminary data.</text>
</comment>
<keyword evidence="4 5" id="KW-0067">ATP-binding</keyword>
<keyword evidence="1 5" id="KW-0808">Transferase</keyword>
<comment type="similarity">
    <text evidence="5">Belongs to the cytidylate kinase family. Type 1 subfamily.</text>
</comment>
<keyword evidence="3 5" id="KW-0418">Kinase</keyword>
<keyword evidence="5" id="KW-0963">Cytoplasm</keyword>
<feature type="domain" description="Cytidylate kinase" evidence="6">
    <location>
        <begin position="5"/>
        <end position="214"/>
    </location>
</feature>
<dbReference type="PANTHER" id="PTHR21299">
    <property type="entry name" value="CYTIDYLATE KINASE/PANTOATE-BETA-ALANINE LIGASE"/>
    <property type="match status" value="1"/>
</dbReference>
<dbReference type="InterPro" id="IPR003136">
    <property type="entry name" value="Cytidylate_kin"/>
</dbReference>
<evidence type="ECO:0000256" key="5">
    <source>
        <dbReference type="HAMAP-Rule" id="MF_00238"/>
    </source>
</evidence>
<evidence type="ECO:0000313" key="8">
    <source>
        <dbReference type="Proteomes" id="UP000726170"/>
    </source>
</evidence>
<comment type="catalytic activity">
    <reaction evidence="5">
        <text>CMP + ATP = CDP + ADP</text>
        <dbReference type="Rhea" id="RHEA:11600"/>
        <dbReference type="ChEBI" id="CHEBI:30616"/>
        <dbReference type="ChEBI" id="CHEBI:58069"/>
        <dbReference type="ChEBI" id="CHEBI:60377"/>
        <dbReference type="ChEBI" id="CHEBI:456216"/>
        <dbReference type="EC" id="2.7.4.25"/>
    </reaction>
</comment>
<reference evidence="7 8" key="1">
    <citation type="submission" date="2021-06" db="EMBL/GenBank/DDBJ databases">
        <authorList>
            <person name="Sun Q."/>
            <person name="Li D."/>
        </authorList>
    </citation>
    <scope>NUCLEOTIDE SEQUENCE [LARGE SCALE GENOMIC DNA]</scope>
    <source>
        <strain evidence="7 8">MSJ-11</strain>
    </source>
</reference>
<evidence type="ECO:0000259" key="6">
    <source>
        <dbReference type="Pfam" id="PF02224"/>
    </source>
</evidence>
<proteinExistence type="inferred from homology"/>
<gene>
    <name evidence="5 7" type="primary">cmk</name>
    <name evidence="7" type="ORF">KQI86_00715</name>
</gene>
<dbReference type="CDD" id="cd02020">
    <property type="entry name" value="CMPK"/>
    <property type="match status" value="1"/>
</dbReference>
<dbReference type="HAMAP" id="MF_00238">
    <property type="entry name" value="Cytidyl_kinase_type1"/>
    <property type="match status" value="1"/>
</dbReference>
<dbReference type="RefSeq" id="WP_216437241.1">
    <property type="nucleotide sequence ID" value="NZ_JAHLQF010000001.1"/>
</dbReference>
<dbReference type="Pfam" id="PF02224">
    <property type="entry name" value="Cytidylate_kin"/>
    <property type="match status" value="1"/>
</dbReference>
<dbReference type="EC" id="2.7.4.25" evidence="5"/>
<keyword evidence="8" id="KW-1185">Reference proteome</keyword>
<feature type="binding site" evidence="5">
    <location>
        <begin position="9"/>
        <end position="17"/>
    </location>
    <ligand>
        <name>ATP</name>
        <dbReference type="ChEBI" id="CHEBI:30616"/>
    </ligand>
</feature>
<dbReference type="EMBL" id="JAHLQF010000001">
    <property type="protein sequence ID" value="MBU5482824.1"/>
    <property type="molecule type" value="Genomic_DNA"/>
</dbReference>
<evidence type="ECO:0000256" key="1">
    <source>
        <dbReference type="ARBA" id="ARBA00022679"/>
    </source>
</evidence>
<organism evidence="7 8">
    <name type="scientific">Clostridium mobile</name>
    <dbReference type="NCBI Taxonomy" id="2841512"/>
    <lineage>
        <taxon>Bacteria</taxon>
        <taxon>Bacillati</taxon>
        <taxon>Bacillota</taxon>
        <taxon>Clostridia</taxon>
        <taxon>Eubacteriales</taxon>
        <taxon>Clostridiaceae</taxon>
        <taxon>Clostridium</taxon>
    </lineage>
</organism>
<evidence type="ECO:0000256" key="4">
    <source>
        <dbReference type="ARBA" id="ARBA00022840"/>
    </source>
</evidence>
<comment type="subcellular location">
    <subcellularLocation>
        <location evidence="5">Cytoplasm</location>
    </subcellularLocation>
</comment>
<name>A0ABS6ECB4_9CLOT</name>